<keyword evidence="3" id="KW-1185">Reference proteome</keyword>
<evidence type="ECO:0000313" key="3">
    <source>
        <dbReference type="Proteomes" id="UP001152484"/>
    </source>
</evidence>
<organism evidence="2 3">
    <name type="scientific">Cuscuta europaea</name>
    <name type="common">European dodder</name>
    <dbReference type="NCBI Taxonomy" id="41803"/>
    <lineage>
        <taxon>Eukaryota</taxon>
        <taxon>Viridiplantae</taxon>
        <taxon>Streptophyta</taxon>
        <taxon>Embryophyta</taxon>
        <taxon>Tracheophyta</taxon>
        <taxon>Spermatophyta</taxon>
        <taxon>Magnoliopsida</taxon>
        <taxon>eudicotyledons</taxon>
        <taxon>Gunneridae</taxon>
        <taxon>Pentapetalae</taxon>
        <taxon>asterids</taxon>
        <taxon>lamiids</taxon>
        <taxon>Solanales</taxon>
        <taxon>Convolvulaceae</taxon>
        <taxon>Cuscuteae</taxon>
        <taxon>Cuscuta</taxon>
        <taxon>Cuscuta subgen. Cuscuta</taxon>
    </lineage>
</organism>
<dbReference type="Gene3D" id="2.40.160.200">
    <property type="entry name" value="LURP1-related"/>
    <property type="match status" value="1"/>
</dbReference>
<reference evidence="2" key="1">
    <citation type="submission" date="2022-07" db="EMBL/GenBank/DDBJ databases">
        <authorList>
            <person name="Macas J."/>
            <person name="Novak P."/>
            <person name="Neumann P."/>
        </authorList>
    </citation>
    <scope>NUCLEOTIDE SEQUENCE</scope>
</reference>
<dbReference type="OrthoDB" id="652749at2759"/>
<dbReference type="InterPro" id="IPR038595">
    <property type="entry name" value="LOR_sf"/>
</dbReference>
<evidence type="ECO:0000256" key="1">
    <source>
        <dbReference type="ARBA" id="ARBA00005437"/>
    </source>
</evidence>
<dbReference type="Pfam" id="PF04525">
    <property type="entry name" value="LOR"/>
    <property type="match status" value="1"/>
</dbReference>
<gene>
    <name evidence="2" type="ORF">CEURO_LOCUS9601</name>
</gene>
<evidence type="ECO:0000313" key="2">
    <source>
        <dbReference type="EMBL" id="CAH9086360.1"/>
    </source>
</evidence>
<dbReference type="AlphaFoldDB" id="A0A9P0Z4P7"/>
<protein>
    <submittedName>
        <fullName evidence="2">Uncharacterized protein</fullName>
    </submittedName>
</protein>
<dbReference type="SUPFAM" id="SSF54518">
    <property type="entry name" value="Tubby C-terminal domain-like"/>
    <property type="match status" value="1"/>
</dbReference>
<dbReference type="InterPro" id="IPR007612">
    <property type="entry name" value="LOR"/>
</dbReference>
<accession>A0A9P0Z4P7</accession>
<dbReference type="Proteomes" id="UP001152484">
    <property type="component" value="Unassembled WGS sequence"/>
</dbReference>
<comment type="caution">
    <text evidence="2">The sequence shown here is derived from an EMBL/GenBank/DDBJ whole genome shotgun (WGS) entry which is preliminary data.</text>
</comment>
<dbReference type="EMBL" id="CAMAPE010000019">
    <property type="protein sequence ID" value="CAH9086360.1"/>
    <property type="molecule type" value="Genomic_DNA"/>
</dbReference>
<dbReference type="PANTHER" id="PTHR31087:SF153">
    <property type="entry name" value="PROTEIN LURP-ONE-RELATED 11"/>
    <property type="match status" value="1"/>
</dbReference>
<proteinExistence type="inferred from homology"/>
<comment type="similarity">
    <text evidence="1">Belongs to the LOR family.</text>
</comment>
<dbReference type="PANTHER" id="PTHR31087">
    <property type="match status" value="1"/>
</dbReference>
<name>A0A9P0Z4P7_CUSEU</name>
<sequence length="204" mass="23210">MARIYPQTPSSSSSPSSSSYITSKRETFTVWMKSLVFHGNGCTVFDSNGEIVYRIDNYNRKCSREVHLMDLHGKVLFSIRRKKFSVFGQWDGYRCNNSEVVCEEVLCFRVRRSWNVLGGDSKSYYVNPASDQPQENCYEIIALPGKSTFKIVNRTRVIAEVKQKQDNSGVTFGNDVLTLMVEPHSDHSLVMALVTVYGLINKKL</sequence>
<dbReference type="InterPro" id="IPR025659">
    <property type="entry name" value="Tubby-like_C"/>
</dbReference>